<dbReference type="InterPro" id="IPR036390">
    <property type="entry name" value="WH_DNA-bd_sf"/>
</dbReference>
<dbReference type="PANTHER" id="PTHR30579:SF7">
    <property type="entry name" value="HTH-TYPE TRANSCRIPTIONAL REGULATOR LRHA-RELATED"/>
    <property type="match status" value="1"/>
</dbReference>
<sequence length="305" mass="34047">MVAIQSPDWSRLSSLDPELIRAFVAVVESGGFTAASRQLHRTQSTISLRIRTLEERLGTHLFMRNSRRLALSRDGENFLIYARRIIQVQNDAIIALQQSSSHRGALRFGLPEDYAELWLPDLLKSFYALRPGARLHVHCRMSLELLERLQAGELDVALVVRHGSQAGGRHLGREEVVWAAHRDFALDPHASVPLALFPETCCYRQRGLQALASMDRPYHVVYTSQSPTGIKVAVNHGAAVTMIDRCTLPENWRVLGEDEGLPPLPPADLELHRSPGICDPSTDDLASLIETMVDERRRASVEAIA</sequence>
<dbReference type="GO" id="GO:0003700">
    <property type="term" value="F:DNA-binding transcription factor activity"/>
    <property type="evidence" value="ECO:0007669"/>
    <property type="project" value="InterPro"/>
</dbReference>
<evidence type="ECO:0000256" key="2">
    <source>
        <dbReference type="ARBA" id="ARBA00023015"/>
    </source>
</evidence>
<dbReference type="Gene3D" id="1.10.10.10">
    <property type="entry name" value="Winged helix-like DNA-binding domain superfamily/Winged helix DNA-binding domain"/>
    <property type="match status" value="1"/>
</dbReference>
<dbReference type="AlphaFoldDB" id="A0A6L3N0X0"/>
<evidence type="ECO:0000256" key="4">
    <source>
        <dbReference type="ARBA" id="ARBA00023163"/>
    </source>
</evidence>
<evidence type="ECO:0000313" key="5">
    <source>
        <dbReference type="EMBL" id="KAB0638476.1"/>
    </source>
</evidence>
<organism evidence="5 6">
    <name type="scientific">Burkholderia stagnalis</name>
    <dbReference type="NCBI Taxonomy" id="1503054"/>
    <lineage>
        <taxon>Bacteria</taxon>
        <taxon>Pseudomonadati</taxon>
        <taxon>Pseudomonadota</taxon>
        <taxon>Betaproteobacteria</taxon>
        <taxon>Burkholderiales</taxon>
        <taxon>Burkholderiaceae</taxon>
        <taxon>Burkholderia</taxon>
        <taxon>Burkholderia cepacia complex</taxon>
    </lineage>
</organism>
<dbReference type="GO" id="GO:0003677">
    <property type="term" value="F:DNA binding"/>
    <property type="evidence" value="ECO:0007669"/>
    <property type="project" value="UniProtKB-KW"/>
</dbReference>
<proteinExistence type="inferred from homology"/>
<evidence type="ECO:0000313" key="6">
    <source>
        <dbReference type="Proteomes" id="UP000473470"/>
    </source>
</evidence>
<keyword evidence="2" id="KW-0805">Transcription regulation</keyword>
<dbReference type="RefSeq" id="WP_059883551.1">
    <property type="nucleotide sequence ID" value="NZ_CABVPM010000008.1"/>
</dbReference>
<comment type="caution">
    <text evidence="5">The sequence shown here is derived from an EMBL/GenBank/DDBJ whole genome shotgun (WGS) entry which is preliminary data.</text>
</comment>
<comment type="similarity">
    <text evidence="1">Belongs to the LysR transcriptional regulatory family.</text>
</comment>
<evidence type="ECO:0000256" key="3">
    <source>
        <dbReference type="ARBA" id="ARBA00023125"/>
    </source>
</evidence>
<dbReference type="PRINTS" id="PR00039">
    <property type="entry name" value="HTHLYSR"/>
</dbReference>
<gene>
    <name evidence="5" type="ORF">F7R25_11905</name>
</gene>
<protein>
    <submittedName>
        <fullName evidence="5">LysR family transcriptional regulator</fullName>
    </submittedName>
</protein>
<dbReference type="EMBL" id="VZOK01000014">
    <property type="protein sequence ID" value="KAB0638476.1"/>
    <property type="molecule type" value="Genomic_DNA"/>
</dbReference>
<keyword evidence="3" id="KW-0238">DNA-binding</keyword>
<dbReference type="SUPFAM" id="SSF46785">
    <property type="entry name" value="Winged helix' DNA-binding domain"/>
    <property type="match status" value="1"/>
</dbReference>
<dbReference type="Proteomes" id="UP000473470">
    <property type="component" value="Unassembled WGS sequence"/>
</dbReference>
<dbReference type="PANTHER" id="PTHR30579">
    <property type="entry name" value="TRANSCRIPTIONAL REGULATOR"/>
    <property type="match status" value="1"/>
</dbReference>
<dbReference type="PROSITE" id="PS50931">
    <property type="entry name" value="HTH_LYSR"/>
    <property type="match status" value="1"/>
</dbReference>
<name>A0A6L3N0X0_9BURK</name>
<dbReference type="InterPro" id="IPR050176">
    <property type="entry name" value="LTTR"/>
</dbReference>
<evidence type="ECO:0000256" key="1">
    <source>
        <dbReference type="ARBA" id="ARBA00009437"/>
    </source>
</evidence>
<dbReference type="Gene3D" id="3.40.190.10">
    <property type="entry name" value="Periplasmic binding protein-like II"/>
    <property type="match status" value="2"/>
</dbReference>
<accession>A0A6L3N0X0</accession>
<dbReference type="InterPro" id="IPR036388">
    <property type="entry name" value="WH-like_DNA-bd_sf"/>
</dbReference>
<dbReference type="SUPFAM" id="SSF53850">
    <property type="entry name" value="Periplasmic binding protein-like II"/>
    <property type="match status" value="1"/>
</dbReference>
<dbReference type="FunFam" id="1.10.10.10:FF:000001">
    <property type="entry name" value="LysR family transcriptional regulator"/>
    <property type="match status" value="1"/>
</dbReference>
<dbReference type="Pfam" id="PF00126">
    <property type="entry name" value="HTH_1"/>
    <property type="match status" value="1"/>
</dbReference>
<dbReference type="InterPro" id="IPR005119">
    <property type="entry name" value="LysR_subst-bd"/>
</dbReference>
<keyword evidence="4" id="KW-0804">Transcription</keyword>
<dbReference type="InterPro" id="IPR000847">
    <property type="entry name" value="LysR_HTH_N"/>
</dbReference>
<reference evidence="5 6" key="1">
    <citation type="submission" date="2019-09" db="EMBL/GenBank/DDBJ databases">
        <title>Draft genome sequences of 48 bacterial type strains from the CCUG.</title>
        <authorList>
            <person name="Tunovic T."/>
            <person name="Pineiro-Iglesias B."/>
            <person name="Unosson C."/>
            <person name="Inganas E."/>
            <person name="Ohlen M."/>
            <person name="Cardew S."/>
            <person name="Jensie-Markopoulos S."/>
            <person name="Salva-Serra F."/>
            <person name="Jaen-Luchoro D."/>
            <person name="Karlsson R."/>
            <person name="Svensson-Stadler L."/>
            <person name="Chun J."/>
            <person name="Moore E."/>
        </authorList>
    </citation>
    <scope>NUCLEOTIDE SEQUENCE [LARGE SCALE GENOMIC DNA]</scope>
    <source>
        <strain evidence="5 6">CCUG 65686</strain>
    </source>
</reference>
<dbReference type="Pfam" id="PF03466">
    <property type="entry name" value="LysR_substrate"/>
    <property type="match status" value="1"/>
</dbReference>